<dbReference type="SUPFAM" id="SSF50104">
    <property type="entry name" value="Translation proteins SH3-like domain"/>
    <property type="match status" value="1"/>
</dbReference>
<comment type="similarity">
    <text evidence="1">Belongs to the eukaryotic ribosomal protein eL14 family.</text>
</comment>
<dbReference type="PANTHER" id="PTHR11127">
    <property type="entry name" value="60S RIBOSOMAL PROTEIN L14"/>
    <property type="match status" value="1"/>
</dbReference>
<evidence type="ECO:0000256" key="3">
    <source>
        <dbReference type="ARBA" id="ARBA00023274"/>
    </source>
</evidence>
<protein>
    <recommendedName>
        <fullName evidence="4">Large ribosomal subunit protein eL14</fullName>
    </recommendedName>
    <alternativeName>
        <fullName evidence="5">60S ribosomal protein L14</fullName>
    </alternativeName>
</protein>
<dbReference type="Gene3D" id="2.30.30.30">
    <property type="match status" value="1"/>
</dbReference>
<accession>A0AAU9VZ05</accession>
<name>A0AAU9VZ05_9CNID</name>
<evidence type="ECO:0000313" key="8">
    <source>
        <dbReference type="Proteomes" id="UP001159428"/>
    </source>
</evidence>
<comment type="caution">
    <text evidence="7">The sequence shown here is derived from an EMBL/GenBank/DDBJ whole genome shotgun (WGS) entry which is preliminary data.</text>
</comment>
<dbReference type="InterPro" id="IPR008991">
    <property type="entry name" value="Translation_prot_SH3-like_sf"/>
</dbReference>
<dbReference type="CDD" id="cd23702">
    <property type="entry name" value="eL14"/>
    <property type="match status" value="1"/>
</dbReference>
<dbReference type="GO" id="GO:0003723">
    <property type="term" value="F:RNA binding"/>
    <property type="evidence" value="ECO:0007669"/>
    <property type="project" value="InterPro"/>
</dbReference>
<dbReference type="Proteomes" id="UP001159428">
    <property type="component" value="Unassembled WGS sequence"/>
</dbReference>
<organism evidence="7 8">
    <name type="scientific">Pocillopora meandrina</name>
    <dbReference type="NCBI Taxonomy" id="46732"/>
    <lineage>
        <taxon>Eukaryota</taxon>
        <taxon>Metazoa</taxon>
        <taxon>Cnidaria</taxon>
        <taxon>Anthozoa</taxon>
        <taxon>Hexacorallia</taxon>
        <taxon>Scleractinia</taxon>
        <taxon>Astrocoeniina</taxon>
        <taxon>Pocilloporidae</taxon>
        <taxon>Pocillopora</taxon>
    </lineage>
</organism>
<proteinExistence type="inferred from homology"/>
<sequence>IVLIFCEKILQVYKRLVEIGRVALINSGPDEGKLCVIVDVVDQNRALIDGPCTNVCRQALNFKHLSLTDFKVKVGPSAKSGPVKNAFEKGEILEKWEKTAWAKKLATKKKRATLTDFDRFKLKLAKQRKNRVLKAELKKLRKEAKV</sequence>
<evidence type="ECO:0000256" key="1">
    <source>
        <dbReference type="ARBA" id="ARBA00006592"/>
    </source>
</evidence>
<dbReference type="GO" id="GO:0003735">
    <property type="term" value="F:structural constituent of ribosome"/>
    <property type="evidence" value="ECO:0007669"/>
    <property type="project" value="InterPro"/>
</dbReference>
<dbReference type="InterPro" id="IPR014722">
    <property type="entry name" value="Rib_uL2_dom2"/>
</dbReference>
<keyword evidence="3" id="KW-0687">Ribonucleoprotein</keyword>
<dbReference type="Pfam" id="PF01929">
    <property type="entry name" value="Ribosomal_L14e"/>
    <property type="match status" value="1"/>
</dbReference>
<evidence type="ECO:0000256" key="4">
    <source>
        <dbReference type="ARBA" id="ARBA00035215"/>
    </source>
</evidence>
<dbReference type="PANTHER" id="PTHR11127:SF2">
    <property type="entry name" value="LARGE RIBOSOMAL SUBUNIT PROTEIN EL14"/>
    <property type="match status" value="1"/>
</dbReference>
<dbReference type="Gene3D" id="6.10.250.2270">
    <property type="match status" value="1"/>
</dbReference>
<keyword evidence="8" id="KW-1185">Reference proteome</keyword>
<reference evidence="7 8" key="1">
    <citation type="submission" date="2022-05" db="EMBL/GenBank/DDBJ databases">
        <authorList>
            <consortium name="Genoscope - CEA"/>
            <person name="William W."/>
        </authorList>
    </citation>
    <scope>NUCLEOTIDE SEQUENCE [LARGE SCALE GENOMIC DNA]</scope>
</reference>
<dbReference type="InterPro" id="IPR039660">
    <property type="entry name" value="Ribosomal_eL14"/>
</dbReference>
<dbReference type="InterPro" id="IPR002784">
    <property type="entry name" value="Ribosomal_eL14_dom"/>
</dbReference>
<keyword evidence="2" id="KW-0689">Ribosomal protein</keyword>
<gene>
    <name evidence="7" type="ORF">PMEA_00029311</name>
</gene>
<dbReference type="AlphaFoldDB" id="A0AAU9VZ05"/>
<evidence type="ECO:0000259" key="6">
    <source>
        <dbReference type="Pfam" id="PF01929"/>
    </source>
</evidence>
<dbReference type="GO" id="GO:0042273">
    <property type="term" value="P:ribosomal large subunit biogenesis"/>
    <property type="evidence" value="ECO:0007669"/>
    <property type="project" value="TreeGrafter"/>
</dbReference>
<evidence type="ECO:0000313" key="7">
    <source>
        <dbReference type="EMBL" id="CAH3041665.1"/>
    </source>
</evidence>
<evidence type="ECO:0000256" key="2">
    <source>
        <dbReference type="ARBA" id="ARBA00022980"/>
    </source>
</evidence>
<dbReference type="GO" id="GO:0006412">
    <property type="term" value="P:translation"/>
    <property type="evidence" value="ECO:0007669"/>
    <property type="project" value="InterPro"/>
</dbReference>
<feature type="domain" description="Large ribosomal subunit protein eL14" evidence="6">
    <location>
        <begin position="57"/>
        <end position="130"/>
    </location>
</feature>
<dbReference type="EMBL" id="CALNXJ010000006">
    <property type="protein sequence ID" value="CAH3041665.1"/>
    <property type="molecule type" value="Genomic_DNA"/>
</dbReference>
<dbReference type="GO" id="GO:0022625">
    <property type="term" value="C:cytosolic large ribosomal subunit"/>
    <property type="evidence" value="ECO:0007669"/>
    <property type="project" value="TreeGrafter"/>
</dbReference>
<feature type="non-terminal residue" evidence="7">
    <location>
        <position position="1"/>
    </location>
</feature>
<evidence type="ECO:0000256" key="5">
    <source>
        <dbReference type="ARBA" id="ARBA00035318"/>
    </source>
</evidence>